<dbReference type="PRINTS" id="PR00080">
    <property type="entry name" value="SDRFAMILY"/>
</dbReference>
<dbReference type="Proteomes" id="UP000663882">
    <property type="component" value="Unassembled WGS sequence"/>
</dbReference>
<keyword evidence="5" id="KW-1133">Transmembrane helix</keyword>
<evidence type="ECO:0000256" key="2">
    <source>
        <dbReference type="ARBA" id="ARBA00023002"/>
    </source>
</evidence>
<sequence length="298" mass="33781">MFWAILFQIFLYVGIIVLVAYWLFPLHDNIEKYFQNKVVWITGASSGIGRELAKELARLSPSTRLILSARREGELQTLANELHLNADQCLVLPLDLELQYDCFESKVDLVIERFGRIDVLINNAGISQRSFIRDTAYTVDSRLMNINFLGTITLSKTVLQHFIERQKGHFVVVTSAAGYVGSPLRSTYAAAKHALHGFFDALRLEHVRDHIDVTIVCPGFVRTDISLNAFEGSGLKHGKMDPKTDKGTDPTKCAYDILCGISNREHEIYVGHMASVTIYLHRFFPRLLYHILLHTKST</sequence>
<evidence type="ECO:0000313" key="9">
    <source>
        <dbReference type="Proteomes" id="UP000663882"/>
    </source>
</evidence>
<dbReference type="OrthoDB" id="5307821at2759"/>
<dbReference type="InterPro" id="IPR020904">
    <property type="entry name" value="Sc_DH/Rdtase_CS"/>
</dbReference>
<protein>
    <recommendedName>
        <fullName evidence="6">Ketoreductase domain-containing protein</fullName>
    </recommendedName>
</protein>
<feature type="domain" description="Ketoreductase" evidence="6">
    <location>
        <begin position="37"/>
        <end position="224"/>
    </location>
</feature>
<dbReference type="SUPFAM" id="SSF51735">
    <property type="entry name" value="NAD(P)-binding Rossmann-fold domains"/>
    <property type="match status" value="1"/>
</dbReference>
<dbReference type="InterPro" id="IPR057326">
    <property type="entry name" value="KR_dom"/>
</dbReference>
<keyword evidence="2" id="KW-0560">Oxidoreductase</keyword>
<accession>A0A813Q2D0</accession>
<keyword evidence="5" id="KW-0472">Membrane</keyword>
<evidence type="ECO:0000259" key="6">
    <source>
        <dbReference type="SMART" id="SM00822"/>
    </source>
</evidence>
<name>A0A813Q2D0_9BILA</name>
<dbReference type="PANTHER" id="PTHR44196">
    <property type="entry name" value="DEHYDROGENASE/REDUCTASE SDR FAMILY MEMBER 7B"/>
    <property type="match status" value="1"/>
</dbReference>
<comment type="caution">
    <text evidence="7">The sequence shown here is derived from an EMBL/GenBank/DDBJ whole genome shotgun (WGS) entry which is preliminary data.</text>
</comment>
<dbReference type="EMBL" id="CAJNOO010000035">
    <property type="protein sequence ID" value="CAF0759892.1"/>
    <property type="molecule type" value="Genomic_DNA"/>
</dbReference>
<dbReference type="SMART" id="SM00822">
    <property type="entry name" value="PKS_KR"/>
    <property type="match status" value="1"/>
</dbReference>
<dbReference type="InterPro" id="IPR036291">
    <property type="entry name" value="NAD(P)-bd_dom_sf"/>
</dbReference>
<dbReference type="PROSITE" id="PS00061">
    <property type="entry name" value="ADH_SHORT"/>
    <property type="match status" value="1"/>
</dbReference>
<feature type="transmembrane region" description="Helical" evidence="5">
    <location>
        <begin position="6"/>
        <end position="24"/>
    </location>
</feature>
<proteinExistence type="inferred from homology"/>
<dbReference type="GO" id="GO:0016020">
    <property type="term" value="C:membrane"/>
    <property type="evidence" value="ECO:0007669"/>
    <property type="project" value="TreeGrafter"/>
</dbReference>
<evidence type="ECO:0000313" key="7">
    <source>
        <dbReference type="EMBL" id="CAF0759892.1"/>
    </source>
</evidence>
<evidence type="ECO:0000256" key="4">
    <source>
        <dbReference type="RuleBase" id="RU000363"/>
    </source>
</evidence>
<evidence type="ECO:0000256" key="5">
    <source>
        <dbReference type="SAM" id="Phobius"/>
    </source>
</evidence>
<dbReference type="Proteomes" id="UP000663823">
    <property type="component" value="Unassembled WGS sequence"/>
</dbReference>
<keyword evidence="5" id="KW-0812">Transmembrane</keyword>
<dbReference type="Pfam" id="PF00106">
    <property type="entry name" value="adh_short"/>
    <property type="match status" value="1"/>
</dbReference>
<evidence type="ECO:0000256" key="1">
    <source>
        <dbReference type="ARBA" id="ARBA00006484"/>
    </source>
</evidence>
<gene>
    <name evidence="8" type="ORF">OTI717_LOCUS19115</name>
    <name evidence="7" type="ORF">RFH988_LOCUS1775</name>
</gene>
<comment type="similarity">
    <text evidence="1 4">Belongs to the short-chain dehydrogenases/reductases (SDR) family.</text>
</comment>
<dbReference type="NCBIfam" id="NF004825">
    <property type="entry name" value="PRK06181.1"/>
    <property type="match status" value="1"/>
</dbReference>
<evidence type="ECO:0000313" key="8">
    <source>
        <dbReference type="EMBL" id="CAF3816024.1"/>
    </source>
</evidence>
<evidence type="ECO:0000256" key="3">
    <source>
        <dbReference type="ARBA" id="ARBA00037096"/>
    </source>
</evidence>
<dbReference type="InterPro" id="IPR002347">
    <property type="entry name" value="SDR_fam"/>
</dbReference>
<dbReference type="GO" id="GO:0016491">
    <property type="term" value="F:oxidoreductase activity"/>
    <property type="evidence" value="ECO:0007669"/>
    <property type="project" value="UniProtKB-KW"/>
</dbReference>
<comment type="function">
    <text evidence="3">Putative oxidoreductase.</text>
</comment>
<organism evidence="7 9">
    <name type="scientific">Rotaria sordida</name>
    <dbReference type="NCBI Taxonomy" id="392033"/>
    <lineage>
        <taxon>Eukaryota</taxon>
        <taxon>Metazoa</taxon>
        <taxon>Spiralia</taxon>
        <taxon>Gnathifera</taxon>
        <taxon>Rotifera</taxon>
        <taxon>Eurotatoria</taxon>
        <taxon>Bdelloidea</taxon>
        <taxon>Philodinida</taxon>
        <taxon>Philodinidae</taxon>
        <taxon>Rotaria</taxon>
    </lineage>
</organism>
<dbReference type="EMBL" id="CAJOAX010002737">
    <property type="protein sequence ID" value="CAF3816024.1"/>
    <property type="molecule type" value="Genomic_DNA"/>
</dbReference>
<reference evidence="7" key="1">
    <citation type="submission" date="2021-02" db="EMBL/GenBank/DDBJ databases">
        <authorList>
            <person name="Nowell W R."/>
        </authorList>
    </citation>
    <scope>NUCLEOTIDE SEQUENCE</scope>
</reference>
<dbReference type="GO" id="GO:0006629">
    <property type="term" value="P:lipid metabolic process"/>
    <property type="evidence" value="ECO:0007669"/>
    <property type="project" value="UniProtKB-ARBA"/>
</dbReference>
<dbReference type="PRINTS" id="PR00081">
    <property type="entry name" value="GDHRDH"/>
</dbReference>
<dbReference type="PANTHER" id="PTHR44196:SF1">
    <property type="entry name" value="DEHYDROGENASE_REDUCTASE SDR FAMILY MEMBER 7B"/>
    <property type="match status" value="1"/>
</dbReference>
<dbReference type="AlphaFoldDB" id="A0A813Q2D0"/>
<dbReference type="Gene3D" id="3.40.50.720">
    <property type="entry name" value="NAD(P)-binding Rossmann-like Domain"/>
    <property type="match status" value="1"/>
</dbReference>